<gene>
    <name evidence="2" type="ORF">TKK_019578</name>
</gene>
<dbReference type="AlphaFoldDB" id="A0ABD2VW08"/>
<keyword evidence="1" id="KW-1133">Transmembrane helix</keyword>
<reference evidence="2 3" key="1">
    <citation type="journal article" date="2024" name="bioRxiv">
        <title>A reference genome for Trichogramma kaykai: A tiny desert-dwelling parasitoid wasp with competing sex-ratio distorters.</title>
        <authorList>
            <person name="Culotta J."/>
            <person name="Lindsey A.R."/>
        </authorList>
    </citation>
    <scope>NUCLEOTIDE SEQUENCE [LARGE SCALE GENOMIC DNA]</scope>
    <source>
        <strain evidence="2 3">KSX58</strain>
    </source>
</reference>
<dbReference type="Proteomes" id="UP001627154">
    <property type="component" value="Unassembled WGS sequence"/>
</dbReference>
<keyword evidence="1" id="KW-0812">Transmembrane</keyword>
<organism evidence="2 3">
    <name type="scientific">Trichogramma kaykai</name>
    <dbReference type="NCBI Taxonomy" id="54128"/>
    <lineage>
        <taxon>Eukaryota</taxon>
        <taxon>Metazoa</taxon>
        <taxon>Ecdysozoa</taxon>
        <taxon>Arthropoda</taxon>
        <taxon>Hexapoda</taxon>
        <taxon>Insecta</taxon>
        <taxon>Pterygota</taxon>
        <taxon>Neoptera</taxon>
        <taxon>Endopterygota</taxon>
        <taxon>Hymenoptera</taxon>
        <taxon>Apocrita</taxon>
        <taxon>Proctotrupomorpha</taxon>
        <taxon>Chalcidoidea</taxon>
        <taxon>Trichogrammatidae</taxon>
        <taxon>Trichogramma</taxon>
    </lineage>
</organism>
<sequence length="137" mass="16049">MCCPNAMSASSFASNFSSFFIIFRLFCHRDRSKNLPRSRRQRRSGGLSHSTCLAVHVHTTCFERMINDRTHLTSDRRQQQQPECTYRARRSRGEIFIRKKARRTSERVSSDYALDFNTHPSISISACTRYKLQCIYT</sequence>
<name>A0ABD2VW08_9HYME</name>
<keyword evidence="3" id="KW-1185">Reference proteome</keyword>
<dbReference type="EMBL" id="JBJJXI010000169">
    <property type="protein sequence ID" value="KAL3384768.1"/>
    <property type="molecule type" value="Genomic_DNA"/>
</dbReference>
<accession>A0ABD2VW08</accession>
<evidence type="ECO:0008006" key="4">
    <source>
        <dbReference type="Google" id="ProtNLM"/>
    </source>
</evidence>
<protein>
    <recommendedName>
        <fullName evidence="4">Secreted protein</fullName>
    </recommendedName>
</protein>
<evidence type="ECO:0000256" key="1">
    <source>
        <dbReference type="SAM" id="Phobius"/>
    </source>
</evidence>
<feature type="transmembrane region" description="Helical" evidence="1">
    <location>
        <begin position="6"/>
        <end position="27"/>
    </location>
</feature>
<keyword evidence="1" id="KW-0472">Membrane</keyword>
<evidence type="ECO:0000313" key="3">
    <source>
        <dbReference type="Proteomes" id="UP001627154"/>
    </source>
</evidence>
<evidence type="ECO:0000313" key="2">
    <source>
        <dbReference type="EMBL" id="KAL3384768.1"/>
    </source>
</evidence>
<comment type="caution">
    <text evidence="2">The sequence shown here is derived from an EMBL/GenBank/DDBJ whole genome shotgun (WGS) entry which is preliminary data.</text>
</comment>
<proteinExistence type="predicted"/>